<dbReference type="Proteomes" id="UP000479710">
    <property type="component" value="Unassembled WGS sequence"/>
</dbReference>
<evidence type="ECO:0000256" key="1">
    <source>
        <dbReference type="SAM" id="MobiDB-lite"/>
    </source>
</evidence>
<comment type="caution">
    <text evidence="2">The sequence shown here is derived from an EMBL/GenBank/DDBJ whole genome shotgun (WGS) entry which is preliminary data.</text>
</comment>
<name>A0A6G1DBB4_9ORYZ</name>
<evidence type="ECO:0000313" key="2">
    <source>
        <dbReference type="EMBL" id="KAF0909572.1"/>
    </source>
</evidence>
<proteinExistence type="predicted"/>
<dbReference type="AlphaFoldDB" id="A0A6G1DBB4"/>
<feature type="region of interest" description="Disordered" evidence="1">
    <location>
        <begin position="56"/>
        <end position="82"/>
    </location>
</feature>
<accession>A0A6G1DBB4</accession>
<keyword evidence="3" id="KW-1185">Reference proteome</keyword>
<protein>
    <submittedName>
        <fullName evidence="2">Uncharacterized protein</fullName>
    </submittedName>
</protein>
<reference evidence="2 3" key="1">
    <citation type="submission" date="2019-11" db="EMBL/GenBank/DDBJ databases">
        <title>Whole genome sequence of Oryza granulata.</title>
        <authorList>
            <person name="Li W."/>
        </authorList>
    </citation>
    <scope>NUCLEOTIDE SEQUENCE [LARGE SCALE GENOMIC DNA]</scope>
    <source>
        <strain evidence="3">cv. Menghai</strain>
        <tissue evidence="2">Leaf</tissue>
    </source>
</reference>
<evidence type="ECO:0000313" key="3">
    <source>
        <dbReference type="Proteomes" id="UP000479710"/>
    </source>
</evidence>
<gene>
    <name evidence="2" type="ORF">E2562_037198</name>
</gene>
<dbReference type="EMBL" id="SPHZ02000007">
    <property type="protein sequence ID" value="KAF0909572.1"/>
    <property type="molecule type" value="Genomic_DNA"/>
</dbReference>
<organism evidence="2 3">
    <name type="scientific">Oryza meyeriana var. granulata</name>
    <dbReference type="NCBI Taxonomy" id="110450"/>
    <lineage>
        <taxon>Eukaryota</taxon>
        <taxon>Viridiplantae</taxon>
        <taxon>Streptophyta</taxon>
        <taxon>Embryophyta</taxon>
        <taxon>Tracheophyta</taxon>
        <taxon>Spermatophyta</taxon>
        <taxon>Magnoliopsida</taxon>
        <taxon>Liliopsida</taxon>
        <taxon>Poales</taxon>
        <taxon>Poaceae</taxon>
        <taxon>BOP clade</taxon>
        <taxon>Oryzoideae</taxon>
        <taxon>Oryzeae</taxon>
        <taxon>Oryzinae</taxon>
        <taxon>Oryza</taxon>
        <taxon>Oryza meyeriana</taxon>
    </lineage>
</organism>
<sequence>MLLRADAPGCRLREVGDEHQAEAACAAEQARGCGGARVLGGGGVRGKLLSWSARRKQHAQRSRHEAAAAPVSRKAGVSMASY</sequence>